<evidence type="ECO:0000256" key="7">
    <source>
        <dbReference type="ARBA" id="ARBA00023002"/>
    </source>
</evidence>
<dbReference type="GO" id="GO:0016853">
    <property type="term" value="F:isomerase activity"/>
    <property type="evidence" value="ECO:0007669"/>
    <property type="project" value="UniProtKB-KW"/>
</dbReference>
<evidence type="ECO:0000256" key="4">
    <source>
        <dbReference type="ARBA" id="ARBA00022692"/>
    </source>
</evidence>
<evidence type="ECO:0000256" key="10">
    <source>
        <dbReference type="SAM" id="Phobius"/>
    </source>
</evidence>
<keyword evidence="5" id="KW-0256">Endoplasmic reticulum</keyword>
<dbReference type="CDD" id="cd09811">
    <property type="entry name" value="3b-HSD_HSDB1_like_SDR_e"/>
    <property type="match status" value="1"/>
</dbReference>
<dbReference type="Proteomes" id="UP000297703">
    <property type="component" value="Unassembled WGS sequence"/>
</dbReference>
<gene>
    <name evidence="12" type="ORF">DR999_PMT13379</name>
</gene>
<keyword evidence="6 10" id="KW-1133">Transmembrane helix</keyword>
<protein>
    <submittedName>
        <fullName evidence="12">3 beta-hydroxysteroid dehydrogenase/Delta 5-4-isomerase</fullName>
    </submittedName>
</protein>
<feature type="transmembrane region" description="Helical" evidence="10">
    <location>
        <begin position="318"/>
        <end position="337"/>
    </location>
</feature>
<dbReference type="AlphaFoldDB" id="A0A4D9E3J8"/>
<keyword evidence="7" id="KW-0560">Oxidoreductase</keyword>
<name>A0A4D9E3J8_9SAUR</name>
<evidence type="ECO:0000256" key="2">
    <source>
        <dbReference type="ARBA" id="ARBA00004389"/>
    </source>
</evidence>
<sequence>MSGRGAAFPGSGAGWFAAREQSGAMSLAGVSCLVTGAGGFLGQRIVRLLLEEEKELAEIRTLDKAFSYEACRNFTNFKGQTVVKILEGDIRDATFLNSACQGVSLVIHTASIIDTLGIVEKQLLWEVNVTGTQLLLDACVRSNVQHFIYTSTIEVTGPNCRGDPIYNGDEDTAYESTSGFPYAQSKRLAETSVLKANGQALKDGGIFLTCALRSMYIFGEKCPFLQNHLDKSLLNKNVYLRISRKEALVNPVYVGNIAWAHIQVAKALRNPEKAKHIKGHFYYISDDTPHMSYADLNYELTKELGFGIEPHPPMPLMMLYYFALLLEVVSFLLRPFVKYIPSTNRHLVILLNTQFTFSYRKAWRDFGYMPRYKWKEAKQRTSQWIASVIPQRREYLKNKAA</sequence>
<comment type="caution">
    <text evidence="12">The sequence shown here is derived from an EMBL/GenBank/DDBJ whole genome shotgun (WGS) entry which is preliminary data.</text>
</comment>
<evidence type="ECO:0000256" key="1">
    <source>
        <dbReference type="ARBA" id="ARBA00004304"/>
    </source>
</evidence>
<dbReference type="Pfam" id="PF01073">
    <property type="entry name" value="3Beta_HSD"/>
    <property type="match status" value="1"/>
</dbReference>
<keyword evidence="12" id="KW-0413">Isomerase</keyword>
<dbReference type="PANTHER" id="PTHR43245:SF51">
    <property type="entry name" value="SHORT CHAIN DEHYDROGENASE_REDUCTASE FAMILY 42E, MEMBER 2"/>
    <property type="match status" value="1"/>
</dbReference>
<keyword evidence="9 10" id="KW-0472">Membrane</keyword>
<evidence type="ECO:0000259" key="11">
    <source>
        <dbReference type="Pfam" id="PF01073"/>
    </source>
</evidence>
<dbReference type="GO" id="GO:0006694">
    <property type="term" value="P:steroid biosynthetic process"/>
    <property type="evidence" value="ECO:0007669"/>
    <property type="project" value="InterPro"/>
</dbReference>
<comment type="similarity">
    <text evidence="3">Belongs to the 3-beta-HSD family.</text>
</comment>
<dbReference type="GO" id="GO:0016616">
    <property type="term" value="F:oxidoreductase activity, acting on the CH-OH group of donors, NAD or NADP as acceptor"/>
    <property type="evidence" value="ECO:0007669"/>
    <property type="project" value="InterPro"/>
</dbReference>
<keyword evidence="13" id="KW-1185">Reference proteome</keyword>
<dbReference type="PROSITE" id="PS51257">
    <property type="entry name" value="PROKAR_LIPOPROTEIN"/>
    <property type="match status" value="1"/>
</dbReference>
<dbReference type="SUPFAM" id="SSF51735">
    <property type="entry name" value="NAD(P)-binding Rossmann-fold domains"/>
    <property type="match status" value="1"/>
</dbReference>
<keyword evidence="4 10" id="KW-0812">Transmembrane</keyword>
<dbReference type="Gene3D" id="3.40.50.720">
    <property type="entry name" value="NAD(P)-binding Rossmann-like Domain"/>
    <property type="match status" value="1"/>
</dbReference>
<evidence type="ECO:0000256" key="9">
    <source>
        <dbReference type="ARBA" id="ARBA00023136"/>
    </source>
</evidence>
<dbReference type="EMBL" id="QXTE01000145">
    <property type="protein sequence ID" value="TFK04117.1"/>
    <property type="molecule type" value="Genomic_DNA"/>
</dbReference>
<dbReference type="STRING" id="55544.A0A4D9E3J8"/>
<feature type="domain" description="3-beta hydroxysteroid dehydrogenase/isomerase" evidence="11">
    <location>
        <begin position="33"/>
        <end position="306"/>
    </location>
</feature>
<dbReference type="FunFam" id="3.40.50.720:FF:000220">
    <property type="entry name" value="3 beta-hydroxysteroid dehydrogenase/Delta 5--&gt;4-isomerase type 1"/>
    <property type="match status" value="1"/>
</dbReference>
<dbReference type="OrthoDB" id="1925334at2759"/>
<dbReference type="InterPro" id="IPR036291">
    <property type="entry name" value="NAD(P)-bd_dom_sf"/>
</dbReference>
<evidence type="ECO:0000313" key="12">
    <source>
        <dbReference type="EMBL" id="TFK04117.1"/>
    </source>
</evidence>
<evidence type="ECO:0000256" key="3">
    <source>
        <dbReference type="ARBA" id="ARBA00009219"/>
    </source>
</evidence>
<dbReference type="GO" id="GO:0005789">
    <property type="term" value="C:endoplasmic reticulum membrane"/>
    <property type="evidence" value="ECO:0007669"/>
    <property type="project" value="UniProtKB-SubCell"/>
</dbReference>
<dbReference type="PANTHER" id="PTHR43245">
    <property type="entry name" value="BIFUNCTIONAL POLYMYXIN RESISTANCE PROTEIN ARNA"/>
    <property type="match status" value="1"/>
</dbReference>
<reference evidence="12 13" key="1">
    <citation type="submission" date="2019-04" db="EMBL/GenBank/DDBJ databases">
        <title>Draft genome of the big-headed turtle Platysternon megacephalum.</title>
        <authorList>
            <person name="Gong S."/>
        </authorList>
    </citation>
    <scope>NUCLEOTIDE SEQUENCE [LARGE SCALE GENOMIC DNA]</scope>
    <source>
        <strain evidence="12">DO16091913</strain>
        <tissue evidence="12">Muscle</tissue>
    </source>
</reference>
<dbReference type="InterPro" id="IPR002225">
    <property type="entry name" value="3Beta_OHSteriod_DH/Estase"/>
</dbReference>
<evidence type="ECO:0000256" key="8">
    <source>
        <dbReference type="ARBA" id="ARBA00023128"/>
    </source>
</evidence>
<accession>A0A4D9E3J8</accession>
<comment type="subcellular location">
    <subcellularLocation>
        <location evidence="2">Endoplasmic reticulum membrane</location>
        <topology evidence="2">Single-pass membrane protein</topology>
    </subcellularLocation>
    <subcellularLocation>
        <location evidence="1">Mitochondrion membrane</location>
        <topology evidence="1">Single-pass membrane protein</topology>
    </subcellularLocation>
</comment>
<evidence type="ECO:0000256" key="6">
    <source>
        <dbReference type="ARBA" id="ARBA00022989"/>
    </source>
</evidence>
<evidence type="ECO:0000256" key="5">
    <source>
        <dbReference type="ARBA" id="ARBA00022824"/>
    </source>
</evidence>
<reference evidence="12 13" key="2">
    <citation type="submission" date="2019-04" db="EMBL/GenBank/DDBJ databases">
        <title>The genome sequence of big-headed turtle.</title>
        <authorList>
            <person name="Gong S."/>
        </authorList>
    </citation>
    <scope>NUCLEOTIDE SEQUENCE [LARGE SCALE GENOMIC DNA]</scope>
    <source>
        <strain evidence="12">DO16091913</strain>
        <tissue evidence="12">Muscle</tissue>
    </source>
</reference>
<dbReference type="GO" id="GO:0031966">
    <property type="term" value="C:mitochondrial membrane"/>
    <property type="evidence" value="ECO:0007669"/>
    <property type="project" value="UniProtKB-SubCell"/>
</dbReference>
<evidence type="ECO:0000313" key="13">
    <source>
        <dbReference type="Proteomes" id="UP000297703"/>
    </source>
</evidence>
<organism evidence="12 13">
    <name type="scientific">Platysternon megacephalum</name>
    <name type="common">big-headed turtle</name>
    <dbReference type="NCBI Taxonomy" id="55544"/>
    <lineage>
        <taxon>Eukaryota</taxon>
        <taxon>Metazoa</taxon>
        <taxon>Chordata</taxon>
        <taxon>Craniata</taxon>
        <taxon>Vertebrata</taxon>
        <taxon>Euteleostomi</taxon>
        <taxon>Archelosauria</taxon>
        <taxon>Testudinata</taxon>
        <taxon>Testudines</taxon>
        <taxon>Cryptodira</taxon>
        <taxon>Durocryptodira</taxon>
        <taxon>Testudinoidea</taxon>
        <taxon>Platysternidae</taxon>
        <taxon>Platysternon</taxon>
    </lineage>
</organism>
<keyword evidence="8" id="KW-0496">Mitochondrion</keyword>
<proteinExistence type="inferred from homology"/>
<dbReference type="InterPro" id="IPR050177">
    <property type="entry name" value="Lipid_A_modif_metabolic_enz"/>
</dbReference>